<name>A0A4C1Y0I0_EUMVA</name>
<keyword evidence="3" id="KW-1185">Reference proteome</keyword>
<reference evidence="2 3" key="1">
    <citation type="journal article" date="2019" name="Commun. Biol.">
        <title>The bagworm genome reveals a unique fibroin gene that provides high tensile strength.</title>
        <authorList>
            <person name="Kono N."/>
            <person name="Nakamura H."/>
            <person name="Ohtoshi R."/>
            <person name="Tomita M."/>
            <person name="Numata K."/>
            <person name="Arakawa K."/>
        </authorList>
    </citation>
    <scope>NUCLEOTIDE SEQUENCE [LARGE SCALE GENOMIC DNA]</scope>
</reference>
<dbReference type="OrthoDB" id="10258692at2759"/>
<gene>
    <name evidence="2" type="ORF">EVAR_54797_1</name>
</gene>
<organism evidence="2 3">
    <name type="scientific">Eumeta variegata</name>
    <name type="common">Bagworm moth</name>
    <name type="synonym">Eumeta japonica</name>
    <dbReference type="NCBI Taxonomy" id="151549"/>
    <lineage>
        <taxon>Eukaryota</taxon>
        <taxon>Metazoa</taxon>
        <taxon>Ecdysozoa</taxon>
        <taxon>Arthropoda</taxon>
        <taxon>Hexapoda</taxon>
        <taxon>Insecta</taxon>
        <taxon>Pterygota</taxon>
        <taxon>Neoptera</taxon>
        <taxon>Endopterygota</taxon>
        <taxon>Lepidoptera</taxon>
        <taxon>Glossata</taxon>
        <taxon>Ditrysia</taxon>
        <taxon>Tineoidea</taxon>
        <taxon>Psychidae</taxon>
        <taxon>Oiketicinae</taxon>
        <taxon>Eumeta</taxon>
    </lineage>
</organism>
<accession>A0A4C1Y0I0</accession>
<dbReference type="PANTHER" id="PTHR46060">
    <property type="entry name" value="MARINER MOS1 TRANSPOSASE-LIKE PROTEIN"/>
    <property type="match status" value="1"/>
</dbReference>
<dbReference type="InterPro" id="IPR036388">
    <property type="entry name" value="WH-like_DNA-bd_sf"/>
</dbReference>
<dbReference type="AlphaFoldDB" id="A0A4C1Y0I0"/>
<protein>
    <submittedName>
        <fullName evidence="2">Mariner Mos1 transposase</fullName>
    </submittedName>
</protein>
<evidence type="ECO:0000313" key="3">
    <source>
        <dbReference type="Proteomes" id="UP000299102"/>
    </source>
</evidence>
<evidence type="ECO:0000256" key="1">
    <source>
        <dbReference type="SAM" id="MobiDB-lite"/>
    </source>
</evidence>
<proteinExistence type="predicted"/>
<sequence>MYKRITNCQSLLEVHAGTIPVCDTTASALDLIVLTLYRRCRFVARPFSASFRRLGPLKDAFFVPHRSAVSSSTMRYASRKGASRAAAEGARSSARHSECHIDRDRGGRRARYDLLLSSRVAQNRFKRFQSRNFDAKDEPRSGRPVTGKVDVILEKVEQPWTPISSDLYCQQLTRLEQQVEKKRPELFNRRTRQHLQNRKPVHDVSRSRTPARKGTRLWCHYCTPSRRQLQCRITVCTVRAAAKDVEDKDRSGGPKIYEDAELEEDLSQTQKELAFTLEVTQRAVPHRLKSLGIIHKQDTAPSDYHLFRSMAHALSEQRFTSHEDTKNCVIDG</sequence>
<dbReference type="PANTHER" id="PTHR46060:SF1">
    <property type="entry name" value="MARINER MOS1 TRANSPOSASE-LIKE PROTEIN"/>
    <property type="match status" value="1"/>
</dbReference>
<dbReference type="EMBL" id="BGZK01001039">
    <property type="protein sequence ID" value="GBP69378.1"/>
    <property type="molecule type" value="Genomic_DNA"/>
</dbReference>
<dbReference type="Gene3D" id="1.10.10.10">
    <property type="entry name" value="Winged helix-like DNA-binding domain superfamily/Winged helix DNA-binding domain"/>
    <property type="match status" value="1"/>
</dbReference>
<dbReference type="InterPro" id="IPR052709">
    <property type="entry name" value="Transposase-MT_Hybrid"/>
</dbReference>
<feature type="region of interest" description="Disordered" evidence="1">
    <location>
        <begin position="80"/>
        <end position="102"/>
    </location>
</feature>
<comment type="caution">
    <text evidence="2">The sequence shown here is derived from an EMBL/GenBank/DDBJ whole genome shotgun (WGS) entry which is preliminary data.</text>
</comment>
<feature type="compositionally biased region" description="Low complexity" evidence="1">
    <location>
        <begin position="83"/>
        <end position="92"/>
    </location>
</feature>
<evidence type="ECO:0000313" key="2">
    <source>
        <dbReference type="EMBL" id="GBP69378.1"/>
    </source>
</evidence>
<dbReference type="Proteomes" id="UP000299102">
    <property type="component" value="Unassembled WGS sequence"/>
</dbReference>